<reference evidence="1 2" key="1">
    <citation type="journal article" date="2020" name="Science">
        <title>Unexpected conservation and global transmission of agrobacterial virulence plasmids.</title>
        <authorList>
            <person name="Weisberg A.J."/>
            <person name="Davis E.W. 2nd"/>
            <person name="Tabima J."/>
            <person name="Belcher M.S."/>
            <person name="Miller M."/>
            <person name="Kuo C.H."/>
            <person name="Loper J.E."/>
            <person name="Grunwald N.J."/>
            <person name="Putnam M.L."/>
            <person name="Chang J.H."/>
        </authorList>
    </citation>
    <scope>NUCLEOTIDE SEQUENCE [LARGE SCALE GENOMIC DNA]</scope>
    <source>
        <strain evidence="1 2">A19/93</strain>
    </source>
</reference>
<comment type="caution">
    <text evidence="1">The sequence shown here is derived from an EMBL/GenBank/DDBJ whole genome shotgun (WGS) entry which is preliminary data.</text>
</comment>
<organism evidence="1 2">
    <name type="scientific">Agrobacterium rubi</name>
    <dbReference type="NCBI Taxonomy" id="28099"/>
    <lineage>
        <taxon>Bacteria</taxon>
        <taxon>Pseudomonadati</taxon>
        <taxon>Pseudomonadota</taxon>
        <taxon>Alphaproteobacteria</taxon>
        <taxon>Hyphomicrobiales</taxon>
        <taxon>Rhizobiaceae</taxon>
        <taxon>Rhizobium/Agrobacterium group</taxon>
        <taxon>Agrobacterium</taxon>
    </lineage>
</organism>
<protein>
    <recommendedName>
        <fullName evidence="3">AAA+ ATPase domain-containing protein</fullName>
    </recommendedName>
</protein>
<name>A0ABX2JD06_9HYPH</name>
<proteinExistence type="predicted"/>
<dbReference type="RefSeq" id="WP_174003544.1">
    <property type="nucleotide sequence ID" value="NZ_JAAMCP010000015.1"/>
</dbReference>
<dbReference type="Proteomes" id="UP000822331">
    <property type="component" value="Unassembled WGS sequence"/>
</dbReference>
<keyword evidence="2" id="KW-1185">Reference proteome</keyword>
<dbReference type="EMBL" id="JAAMCP010000015">
    <property type="protein sequence ID" value="NTF39565.1"/>
    <property type="molecule type" value="Genomic_DNA"/>
</dbReference>
<dbReference type="InterPro" id="IPR027417">
    <property type="entry name" value="P-loop_NTPase"/>
</dbReference>
<evidence type="ECO:0000313" key="1">
    <source>
        <dbReference type="EMBL" id="NTF39565.1"/>
    </source>
</evidence>
<sequence>MNEVKNPGAPAARGGAGTYIEGELGAYYMLAMLAGNEARGAPGGTINRIQFQAADSGFALDDLVLHCSSSDGPLVLEIQSKRTITFASKDAIFLAVCQQIAKTVSDLDIAEDRHLLAVATQRTSAKISGPYQDVLEWARAVATSTSFFARLSATGIASSAMREFVSTFRANIIANGVADDDETIWKLLRRFRILEFDFESGAPQARDHALLVARHVLSAQDQARTEGLWGNLIEIAIAQGKSGGSIDKAQLQTLLTQLGYSLSGDRNLAPARAKLAEASFHALADIGRDVGGVHLPRQAVIDAVDEAMDGHRLIHLRGNAGVGKSSVFRTIAERVLSVSNAFVLDPVRVPAGGWSELAIRLGISVTAREFLTDLASSGATVVFIDSLDMFDDPARRSTVNDLLREIAQIPGVAVLTTARLDYGRYGDDWLANDALASLGTPVIIEVGDLTDDEVQALQEQAPQLKALLKSTHPAASISRNLYRLSRLLKVGNPKGIRTEADLALDWWRTADGAPAREISSAQRLLSDLVNVALGGGDELHLREDTAAREAMLRSLTLRQTRRDHLAFYHDVLRDWAVGLRIDEEPELLDTVNKNSPIPASLARGVEMAGRIALERGDPAKWQALLDRLTGQGTHSSWRRQALLAMVRSEITASLLVSNAQLLLRQGGTLLGQLCTAIVAVDTVQLTTLTNASEARAGAPSSLRAAITPAGSLVLRWCEAHADNVPLQAIERVIRLGMAQLPLYFWGMSSPKGIAEMFFDWLLRMDGPEDGRIIHIDKDVAKPDQSERRRIVEQLRSLCFLMASNAPTAAAEYLSSIDARNDRGKLKDVRLHSKVLAAAAPQALADLTAKSLIIPSRSQRHHSARDKAFEYYDSDYLPPSPAQPPFFEILNASPSIGLNLIRSLVAHAVEYREPDNDDGFTIEFAEGERFFPCANAYYWSRGLDNDYCVASALMAFEAWGHRRLDDGEDVQAVLADVLGPDGTSAAFLLVAVDLVISHWPKTMSQAIPFLSSPELLAEDRGRIGRDGMGPATIGDEPDGPVKLDDLFKRPSHGICLEQLLPYFLDHTEEADTLRARTAAAKLRLGEYDAQANFSDPAFMAAHAANVLDRSNYIETDAGMEFCFPEKEATHLDRLHQQSAKHTAEVNIGARVSLAMEKPEWTSAEFAREAAEFAARQLPDAGETDFLKAGATSLASVAVLVARDGDDALIEEFEGWARAVATEILCWPSDRIGAMRDTISHNRPALAITVVLHLWLRKGLVVDRNLLLELAARDDRGGAPAFAAALNKIVEKDARLVKAALRIAFQFSRYTHNKWEQTAAEAELAKQIWESRRADAVGAEIVWLEGGAEPDWPHFVPERPSVRRPLRIGKRAPIVDKPENKDVEEVEEFPEFTDSQMAAAWLSAARAHPHPEIESWLPDVVENYAQWTANANGLGLDANADLDQPPSKWNQQYYTLVAHLMMEGAIPSFDEAMSLLIGLPDTSFARTADIVLFASDVWYFNSSDHSAERPIMVREQIGQRLADCEFWQRERRRGDLSISFESGPILAKFFLNSYDPMGGTTSYLVPLIFDRIEPLLDVLSQYVGGGPTAIIAHFTMNTMSVKPRARHLEFVLAATEVWLERCFGDVGVWLELGLGRRIVHWLDVAAQEDGSILTPTHQHRVRMDRVIGMLIELGVAEGHDFEQNVCPRKQN</sequence>
<accession>A0ABX2JD06</accession>
<evidence type="ECO:0008006" key="3">
    <source>
        <dbReference type="Google" id="ProtNLM"/>
    </source>
</evidence>
<evidence type="ECO:0000313" key="2">
    <source>
        <dbReference type="Proteomes" id="UP000822331"/>
    </source>
</evidence>
<dbReference type="SUPFAM" id="SSF52540">
    <property type="entry name" value="P-loop containing nucleoside triphosphate hydrolases"/>
    <property type="match status" value="1"/>
</dbReference>
<gene>
    <name evidence="1" type="ORF">G6L72_22960</name>
</gene>